<dbReference type="SUPFAM" id="SSF53850">
    <property type="entry name" value="Periplasmic binding protein-like II"/>
    <property type="match status" value="1"/>
</dbReference>
<keyword evidence="9" id="KW-1185">Reference proteome</keyword>
<dbReference type="EMBL" id="JQBM01000001">
    <property type="protein sequence ID" value="KRN46777.1"/>
    <property type="molecule type" value="Genomic_DNA"/>
</dbReference>
<dbReference type="Proteomes" id="UP000051992">
    <property type="component" value="Unassembled WGS sequence"/>
</dbReference>
<gene>
    <name evidence="8" type="ORF">IV50_GL000039</name>
</gene>
<evidence type="ECO:0000256" key="3">
    <source>
        <dbReference type="ARBA" id="ARBA00023136"/>
    </source>
</evidence>
<dbReference type="Gene3D" id="3.40.190.10">
    <property type="entry name" value="Periplasmic binding protein-like II"/>
    <property type="match status" value="2"/>
</dbReference>
<dbReference type="PATRIC" id="fig|1629.5.peg.40"/>
<keyword evidence="5 6" id="KW-0449">Lipoprotein</keyword>
<comment type="similarity">
    <text evidence="6">Belongs to the nlpA lipoprotein family.</text>
</comment>
<evidence type="ECO:0000313" key="9">
    <source>
        <dbReference type="Proteomes" id="UP000051992"/>
    </source>
</evidence>
<keyword evidence="4" id="KW-0564">Palmitate</keyword>
<reference evidence="8 9" key="1">
    <citation type="journal article" date="2015" name="Genome Announc.">
        <title>Expanding the biotechnology potential of lactobacilli through comparative genomics of 213 strains and associated genera.</title>
        <authorList>
            <person name="Sun Z."/>
            <person name="Harris H.M."/>
            <person name="McCann A."/>
            <person name="Guo C."/>
            <person name="Argimon S."/>
            <person name="Zhang W."/>
            <person name="Yang X."/>
            <person name="Jeffery I.B."/>
            <person name="Cooney J.C."/>
            <person name="Kagawa T.F."/>
            <person name="Liu W."/>
            <person name="Song Y."/>
            <person name="Salvetti E."/>
            <person name="Wrobel A."/>
            <person name="Rasinkangas P."/>
            <person name="Parkhill J."/>
            <person name="Rea M.C."/>
            <person name="O'Sullivan O."/>
            <person name="Ritari J."/>
            <person name="Douillard F.P."/>
            <person name="Paul Ross R."/>
            <person name="Yang R."/>
            <person name="Briner A.E."/>
            <person name="Felis G.E."/>
            <person name="de Vos W.M."/>
            <person name="Barrangou R."/>
            <person name="Klaenhammer T.R."/>
            <person name="Caufield P.W."/>
            <person name="Cui Y."/>
            <person name="Zhang H."/>
            <person name="O'Toole P.W."/>
        </authorList>
    </citation>
    <scope>NUCLEOTIDE SEQUENCE [LARGE SCALE GENOMIC DNA]</scope>
    <source>
        <strain evidence="8 9">DSM 20410</strain>
    </source>
</reference>
<accession>A0A0R2H1C5</accession>
<comment type="subcellular location">
    <subcellularLocation>
        <location evidence="1">Membrane</location>
        <topology evidence="1">Lipid-anchor</topology>
    </subcellularLocation>
</comment>
<dbReference type="PIRSF" id="PIRSF002854">
    <property type="entry name" value="MetQ"/>
    <property type="match status" value="1"/>
</dbReference>
<evidence type="ECO:0000256" key="4">
    <source>
        <dbReference type="ARBA" id="ARBA00023139"/>
    </source>
</evidence>
<keyword evidence="3 7" id="KW-0472">Membrane</keyword>
<name>A0A0R2H1C5_WEIVI</name>
<evidence type="ECO:0000313" key="8">
    <source>
        <dbReference type="EMBL" id="KRN46777.1"/>
    </source>
</evidence>
<evidence type="ECO:0000256" key="1">
    <source>
        <dbReference type="ARBA" id="ARBA00004635"/>
    </source>
</evidence>
<dbReference type="PANTHER" id="PTHR30429:SF0">
    <property type="entry name" value="METHIONINE-BINDING LIPOPROTEIN METQ"/>
    <property type="match status" value="1"/>
</dbReference>
<keyword evidence="2" id="KW-0732">Signal</keyword>
<dbReference type="Pfam" id="PF03180">
    <property type="entry name" value="Lipoprotein_9"/>
    <property type="match status" value="1"/>
</dbReference>
<feature type="transmembrane region" description="Helical" evidence="7">
    <location>
        <begin position="12"/>
        <end position="29"/>
    </location>
</feature>
<protein>
    <recommendedName>
        <fullName evidence="6">Lipoprotein</fullName>
    </recommendedName>
</protein>
<comment type="caution">
    <text evidence="8">The sequence shown here is derived from an EMBL/GenBank/DDBJ whole genome shotgun (WGS) entry which is preliminary data.</text>
</comment>
<dbReference type="AlphaFoldDB" id="A0A0R2H1C5"/>
<proteinExistence type="inferred from homology"/>
<keyword evidence="7" id="KW-1133">Transmembrane helix</keyword>
<evidence type="ECO:0000256" key="7">
    <source>
        <dbReference type="SAM" id="Phobius"/>
    </source>
</evidence>
<dbReference type="InterPro" id="IPR004872">
    <property type="entry name" value="Lipoprotein_NlpA"/>
</dbReference>
<evidence type="ECO:0000256" key="2">
    <source>
        <dbReference type="ARBA" id="ARBA00022729"/>
    </source>
</evidence>
<evidence type="ECO:0000256" key="5">
    <source>
        <dbReference type="ARBA" id="ARBA00023288"/>
    </source>
</evidence>
<dbReference type="PANTHER" id="PTHR30429">
    <property type="entry name" value="D-METHIONINE-BINDING LIPOPROTEIN METQ"/>
    <property type="match status" value="1"/>
</dbReference>
<dbReference type="GO" id="GO:0016020">
    <property type="term" value="C:membrane"/>
    <property type="evidence" value="ECO:0007669"/>
    <property type="project" value="UniProtKB-SubCell"/>
</dbReference>
<keyword evidence="7" id="KW-0812">Transmembrane</keyword>
<organism evidence="8 9">
    <name type="scientific">Weissella viridescens</name>
    <name type="common">Lactobacillus viridescens</name>
    <dbReference type="NCBI Taxonomy" id="1629"/>
    <lineage>
        <taxon>Bacteria</taxon>
        <taxon>Bacillati</taxon>
        <taxon>Bacillota</taxon>
        <taxon>Bacilli</taxon>
        <taxon>Lactobacillales</taxon>
        <taxon>Lactobacillaceae</taxon>
        <taxon>Weissella</taxon>
    </lineage>
</organism>
<sequence length="282" mass="31513">MEEYDMNKGVKWVIGIGLVAVVAGGFYAIKQHDKVESKTVTVGIVGDSDRELWEYVKKDAKKDYNVDVKLKTFTDYVQPNKALADGDIDLNAFQTVNYFETQNKNYNGKLLDIGKTYVTPIRLYSDKFKKLGDLPKGATISIPNDPSNAQRALDLLEKAGLLKYNHSVKLPGAKDVTDNPKNIKIKEVQSDQSVSTLKSVDAAVINTNYALDAKLNVDKALYVESVDQAHKGYFNLIATRKGSENKQAYQDVVKAYQTEKTVKHMKDLYGNAEQPAWGKYAE</sequence>
<evidence type="ECO:0000256" key="6">
    <source>
        <dbReference type="PIRNR" id="PIRNR002854"/>
    </source>
</evidence>